<feature type="transmembrane region" description="Helical" evidence="6">
    <location>
        <begin position="214"/>
        <end position="233"/>
    </location>
</feature>
<feature type="transmembrane region" description="Helical" evidence="6">
    <location>
        <begin position="280"/>
        <end position="300"/>
    </location>
</feature>
<evidence type="ECO:0000313" key="7">
    <source>
        <dbReference type="EMBL" id="ASI13957.1"/>
    </source>
</evidence>
<gene>
    <name evidence="7" type="ORF">Mia14_0654</name>
</gene>
<dbReference type="GeneID" id="33314207"/>
<evidence type="ECO:0000256" key="4">
    <source>
        <dbReference type="ARBA" id="ARBA00022989"/>
    </source>
</evidence>
<feature type="transmembrane region" description="Helical" evidence="6">
    <location>
        <begin position="6"/>
        <end position="30"/>
    </location>
</feature>
<feature type="transmembrane region" description="Helical" evidence="6">
    <location>
        <begin position="180"/>
        <end position="202"/>
    </location>
</feature>
<keyword evidence="4 6" id="KW-1133">Transmembrane helix</keyword>
<keyword evidence="2" id="KW-1003">Cell membrane</keyword>
<dbReference type="RefSeq" id="WP_088820221.1">
    <property type="nucleotide sequence ID" value="NZ_CP019964.1"/>
</dbReference>
<sequence>MHDIILFNFIIFAIFLSAFLIEVGLALLLLIDFKDKEKIMRYLVPVWEIDGTFGVFYLVDTEATFPTALVPIGFLYIIPIMLAGIIFVFRNSFFGYSEFISNKVNEKKYLRVYAISIIFVAFLAMSVLNSTVSGIGVNLSSYSLNVLQSIFNGFNITLFIGEALLALFADMLIFRFSKRIIYPIAIVVLSLLFIISSLYVGNLNYLISNMYSEYYLLAIPIILIAISLSTYAYKERYTKFAVPITLFISILSFELLEYPGLFNDKLAFASLLVTPSTQPLVLAFGIVGGLIIAFFLVILLRLGLSESKGSPEAVDKEEKK</sequence>
<name>A0A218NNA5_9ARCH</name>
<feature type="transmembrane region" description="Helical" evidence="6">
    <location>
        <begin position="110"/>
        <end position="129"/>
    </location>
</feature>
<dbReference type="AlphaFoldDB" id="A0A218NNA5"/>
<dbReference type="Proteomes" id="UP000197679">
    <property type="component" value="Chromosome"/>
</dbReference>
<evidence type="ECO:0000256" key="5">
    <source>
        <dbReference type="ARBA" id="ARBA00023136"/>
    </source>
</evidence>
<keyword evidence="8" id="KW-1185">Reference proteome</keyword>
<comment type="subcellular location">
    <subcellularLocation>
        <location evidence="1">Cell membrane</location>
        <topology evidence="1">Multi-pass membrane protein</topology>
    </subcellularLocation>
</comment>
<feature type="transmembrane region" description="Helical" evidence="6">
    <location>
        <begin position="65"/>
        <end position="89"/>
    </location>
</feature>
<keyword evidence="5 6" id="KW-0472">Membrane</keyword>
<evidence type="ECO:0000256" key="6">
    <source>
        <dbReference type="SAM" id="Phobius"/>
    </source>
</evidence>
<dbReference type="Pfam" id="PF02322">
    <property type="entry name" value="Cyt_bd_oxida_II"/>
    <property type="match status" value="1"/>
</dbReference>
<evidence type="ECO:0000256" key="2">
    <source>
        <dbReference type="ARBA" id="ARBA00022475"/>
    </source>
</evidence>
<reference evidence="7 8" key="1">
    <citation type="journal article" date="2017" name="Nat. Commun.">
        <title>'ARMAN' archaea depend on association with euryarchaeal host in culture and in situ.</title>
        <authorList>
            <person name="Golyshina O."/>
            <person name="Toshchakov S."/>
            <person name="Makarova K."/>
            <person name="Gavrilov S."/>
            <person name="Korzhenkov A."/>
            <person name="La Cono V."/>
            <person name="Arcadi E."/>
            <person name="Nechitaylo T."/>
            <person name="Ferrer M."/>
            <person name="Kublanov I."/>
            <person name="Wolf Y."/>
            <person name="Yakimov M."/>
            <person name="Golyshin P."/>
            <person name="Slesarev A."/>
            <person name="Kozyavkin S."/>
        </authorList>
    </citation>
    <scope>NUCLEOTIDE SEQUENCE [LARGE SCALE GENOMIC DNA]</scope>
    <source>
        <strain evidence="7 8">Mia14</strain>
    </source>
</reference>
<keyword evidence="3 6" id="KW-0812">Transmembrane</keyword>
<organism evidence="7 8">
    <name type="scientific">Candidatus Mancarchaeum acidiphilum</name>
    <dbReference type="NCBI Taxonomy" id="1920749"/>
    <lineage>
        <taxon>Archaea</taxon>
        <taxon>Candidatus Micrarchaeota</taxon>
        <taxon>Candidatus Mancarchaeum</taxon>
    </lineage>
</organism>
<accession>A0A218NNA5</accession>
<evidence type="ECO:0000256" key="3">
    <source>
        <dbReference type="ARBA" id="ARBA00022692"/>
    </source>
</evidence>
<dbReference type="OrthoDB" id="56361at2157"/>
<evidence type="ECO:0000256" key="1">
    <source>
        <dbReference type="ARBA" id="ARBA00004651"/>
    </source>
</evidence>
<feature type="transmembrane region" description="Helical" evidence="6">
    <location>
        <begin position="240"/>
        <end position="260"/>
    </location>
</feature>
<feature type="transmembrane region" description="Helical" evidence="6">
    <location>
        <begin position="149"/>
        <end position="168"/>
    </location>
</feature>
<proteinExistence type="predicted"/>
<dbReference type="KEGG" id="marh:Mia14_0654"/>
<dbReference type="EMBL" id="CP019964">
    <property type="protein sequence ID" value="ASI13957.1"/>
    <property type="molecule type" value="Genomic_DNA"/>
</dbReference>
<evidence type="ECO:0000313" key="8">
    <source>
        <dbReference type="Proteomes" id="UP000197679"/>
    </source>
</evidence>
<protein>
    <submittedName>
        <fullName evidence="7">Cytochrome d ubiquinol oxidase subunit II</fullName>
    </submittedName>
</protein>
<dbReference type="InterPro" id="IPR003317">
    <property type="entry name" value="Cyt-d_oxidase_su2"/>
</dbReference>